<dbReference type="Proteomes" id="UP000606463">
    <property type="component" value="Unassembled WGS sequence"/>
</dbReference>
<proteinExistence type="inferred from homology"/>
<feature type="transmembrane region" description="Helical" evidence="6">
    <location>
        <begin position="6"/>
        <end position="23"/>
    </location>
</feature>
<comment type="similarity">
    <text evidence="2">Belongs to the UPF0014 family.</text>
</comment>
<reference evidence="7" key="1">
    <citation type="journal article" date="2020" name="ISME J.">
        <title>Gammaproteobacteria mediating utilization of methyl-, sulfur- and petroleum organic compounds in deep ocean hydrothermal plumes.</title>
        <authorList>
            <person name="Zhou Z."/>
            <person name="Liu Y."/>
            <person name="Pan J."/>
            <person name="Cron B.R."/>
            <person name="Toner B.M."/>
            <person name="Anantharaman K."/>
            <person name="Breier J.A."/>
            <person name="Dick G.J."/>
            <person name="Li M."/>
        </authorList>
    </citation>
    <scope>NUCLEOTIDE SEQUENCE</scope>
    <source>
        <strain evidence="7">SZUA-1501</strain>
    </source>
</reference>
<feature type="transmembrane region" description="Helical" evidence="6">
    <location>
        <begin position="62"/>
        <end position="80"/>
    </location>
</feature>
<dbReference type="EMBL" id="DQVE01000016">
    <property type="protein sequence ID" value="HIP98079.1"/>
    <property type="molecule type" value="Genomic_DNA"/>
</dbReference>
<feature type="transmembrane region" description="Helical" evidence="6">
    <location>
        <begin position="126"/>
        <end position="148"/>
    </location>
</feature>
<feature type="transmembrane region" description="Helical" evidence="6">
    <location>
        <begin position="197"/>
        <end position="216"/>
    </location>
</feature>
<evidence type="ECO:0000256" key="5">
    <source>
        <dbReference type="ARBA" id="ARBA00023136"/>
    </source>
</evidence>
<keyword evidence="3 6" id="KW-0812">Transmembrane</keyword>
<comment type="subcellular location">
    <subcellularLocation>
        <location evidence="1">Membrane</location>
        <topology evidence="1">Multi-pass membrane protein</topology>
    </subcellularLocation>
</comment>
<evidence type="ECO:0000256" key="3">
    <source>
        <dbReference type="ARBA" id="ARBA00022692"/>
    </source>
</evidence>
<accession>A0A9D1CEY2</accession>
<keyword evidence="5 6" id="KW-0472">Membrane</keyword>
<evidence type="ECO:0000256" key="2">
    <source>
        <dbReference type="ARBA" id="ARBA00005268"/>
    </source>
</evidence>
<dbReference type="AlphaFoldDB" id="A0A9D1CEY2"/>
<feature type="transmembrane region" description="Helical" evidence="6">
    <location>
        <begin position="92"/>
        <end position="114"/>
    </location>
</feature>
<dbReference type="Pfam" id="PF03649">
    <property type="entry name" value="UPF0014"/>
    <property type="match status" value="1"/>
</dbReference>
<keyword evidence="4 6" id="KW-1133">Transmembrane helix</keyword>
<dbReference type="GO" id="GO:0005886">
    <property type="term" value="C:plasma membrane"/>
    <property type="evidence" value="ECO:0007669"/>
    <property type="project" value="TreeGrafter"/>
</dbReference>
<protein>
    <submittedName>
        <fullName evidence="7">ABC transporter permease</fullName>
    </submittedName>
</protein>
<dbReference type="PANTHER" id="PTHR30028:SF0">
    <property type="entry name" value="PROTEIN ALUMINUM SENSITIVE 3"/>
    <property type="match status" value="1"/>
</dbReference>
<sequence>MEHYSLLTQIVLAYLLILAVVFFDFKNRIGVWKELLPTSVSSFIQLLLVAVVILYLVKVKNVGLALLLILVMTFNASFIASRRFKLSAYPKWGVFIAAFVAIAVVNYFLLVIYTVLNILKVAPQQIVPFAGLLLAAGMRSVSLFSQYLKDLITAEKEILEGMFALGSSPAEVREYLLKKAIPLATVVIRDMLKAAGIVHIPGVMVGLLLAGTPPLVAATMQFLVLASMLFSMFFTPIIFFTLLTKLQGIFLEKEETT</sequence>
<dbReference type="InterPro" id="IPR005226">
    <property type="entry name" value="UPF0014_fam"/>
</dbReference>
<gene>
    <name evidence="7" type="ORF">EYH37_01755</name>
</gene>
<evidence type="ECO:0000256" key="6">
    <source>
        <dbReference type="SAM" id="Phobius"/>
    </source>
</evidence>
<dbReference type="PANTHER" id="PTHR30028">
    <property type="entry name" value="UPF0014 INNER MEMBRANE PROTEIN YBBM-RELATED"/>
    <property type="match status" value="1"/>
</dbReference>
<feature type="transmembrane region" description="Helical" evidence="6">
    <location>
        <begin position="35"/>
        <end position="56"/>
    </location>
</feature>
<evidence type="ECO:0000313" key="8">
    <source>
        <dbReference type="Proteomes" id="UP000606463"/>
    </source>
</evidence>
<name>A0A9D1CEY2_AQUAO</name>
<feature type="transmembrane region" description="Helical" evidence="6">
    <location>
        <begin position="222"/>
        <end position="243"/>
    </location>
</feature>
<comment type="caution">
    <text evidence="7">The sequence shown here is derived from an EMBL/GenBank/DDBJ whole genome shotgun (WGS) entry which is preliminary data.</text>
</comment>
<organism evidence="7 8">
    <name type="scientific">Aquifex aeolicus</name>
    <dbReference type="NCBI Taxonomy" id="63363"/>
    <lineage>
        <taxon>Bacteria</taxon>
        <taxon>Pseudomonadati</taxon>
        <taxon>Aquificota</taxon>
        <taxon>Aquificia</taxon>
        <taxon>Aquificales</taxon>
        <taxon>Aquificaceae</taxon>
        <taxon>Aquifex</taxon>
    </lineage>
</organism>
<evidence type="ECO:0000256" key="1">
    <source>
        <dbReference type="ARBA" id="ARBA00004141"/>
    </source>
</evidence>
<evidence type="ECO:0000256" key="4">
    <source>
        <dbReference type="ARBA" id="ARBA00022989"/>
    </source>
</evidence>
<evidence type="ECO:0000313" key="7">
    <source>
        <dbReference type="EMBL" id="HIP98079.1"/>
    </source>
</evidence>